<feature type="compositionally biased region" description="Basic and acidic residues" evidence="1">
    <location>
        <begin position="66"/>
        <end position="86"/>
    </location>
</feature>
<evidence type="ECO:0000313" key="3">
    <source>
        <dbReference type="Proteomes" id="UP000299102"/>
    </source>
</evidence>
<accession>A0A4C1W997</accession>
<comment type="caution">
    <text evidence="2">The sequence shown here is derived from an EMBL/GenBank/DDBJ whole genome shotgun (WGS) entry which is preliminary data.</text>
</comment>
<gene>
    <name evidence="2" type="ORF">EVAR_86950_1</name>
</gene>
<dbReference type="EMBL" id="BGZK01000488">
    <property type="protein sequence ID" value="GBP46697.1"/>
    <property type="molecule type" value="Genomic_DNA"/>
</dbReference>
<reference evidence="2 3" key="1">
    <citation type="journal article" date="2019" name="Commun. Biol.">
        <title>The bagworm genome reveals a unique fibroin gene that provides high tensile strength.</title>
        <authorList>
            <person name="Kono N."/>
            <person name="Nakamura H."/>
            <person name="Ohtoshi R."/>
            <person name="Tomita M."/>
            <person name="Numata K."/>
            <person name="Arakawa K."/>
        </authorList>
    </citation>
    <scope>NUCLEOTIDE SEQUENCE [LARGE SCALE GENOMIC DNA]</scope>
</reference>
<dbReference type="Proteomes" id="UP000299102">
    <property type="component" value="Unassembled WGS sequence"/>
</dbReference>
<dbReference type="OrthoDB" id="7493585at2759"/>
<feature type="compositionally biased region" description="Basic and acidic residues" evidence="1">
    <location>
        <begin position="225"/>
        <end position="234"/>
    </location>
</feature>
<keyword evidence="3" id="KW-1185">Reference proteome</keyword>
<sequence>MFVGVIADVLGCSGGRSAQVVAHPQLVLAAPAQRAARRAHRPRPRRLALVPGRRARLPTRAHGHRHESITDTRRPRSTHCRTDRLRPSPFSTYAPSFLEMDMSEQTLPESADVKPFLGAPWFLSGRERATSPVAPPPAAVGSGSSLGPTAGFGPAHALGPGPALAYAPRRFDDDSNSGSNTFGPDENSSYFQFFRGIYNDYQELPERKQRQFKRQCLHILHELLDEEEARRDAEGSSPNSRPQPDDGFDEKCEVILPNL</sequence>
<organism evidence="2 3">
    <name type="scientific">Eumeta variegata</name>
    <name type="common">Bagworm moth</name>
    <name type="synonym">Eumeta japonica</name>
    <dbReference type="NCBI Taxonomy" id="151549"/>
    <lineage>
        <taxon>Eukaryota</taxon>
        <taxon>Metazoa</taxon>
        <taxon>Ecdysozoa</taxon>
        <taxon>Arthropoda</taxon>
        <taxon>Hexapoda</taxon>
        <taxon>Insecta</taxon>
        <taxon>Pterygota</taxon>
        <taxon>Neoptera</taxon>
        <taxon>Endopterygota</taxon>
        <taxon>Lepidoptera</taxon>
        <taxon>Glossata</taxon>
        <taxon>Ditrysia</taxon>
        <taxon>Tineoidea</taxon>
        <taxon>Psychidae</taxon>
        <taxon>Oiketicinae</taxon>
        <taxon>Eumeta</taxon>
    </lineage>
</organism>
<feature type="region of interest" description="Disordered" evidence="1">
    <location>
        <begin position="58"/>
        <end position="86"/>
    </location>
</feature>
<protein>
    <recommendedName>
        <fullName evidence="4">BESS domain-containing protein</fullName>
    </recommendedName>
</protein>
<dbReference type="AlphaFoldDB" id="A0A4C1W997"/>
<proteinExistence type="predicted"/>
<evidence type="ECO:0000256" key="1">
    <source>
        <dbReference type="SAM" id="MobiDB-lite"/>
    </source>
</evidence>
<evidence type="ECO:0000313" key="2">
    <source>
        <dbReference type="EMBL" id="GBP46697.1"/>
    </source>
</evidence>
<evidence type="ECO:0008006" key="4">
    <source>
        <dbReference type="Google" id="ProtNLM"/>
    </source>
</evidence>
<name>A0A4C1W997_EUMVA</name>
<feature type="region of interest" description="Disordered" evidence="1">
    <location>
        <begin position="225"/>
        <end position="259"/>
    </location>
</feature>
<feature type="region of interest" description="Disordered" evidence="1">
    <location>
        <begin position="163"/>
        <end position="184"/>
    </location>
</feature>